<dbReference type="GO" id="GO:0005992">
    <property type="term" value="P:trehalose biosynthetic process"/>
    <property type="evidence" value="ECO:0007669"/>
    <property type="project" value="UniProtKB-UniPathway"/>
</dbReference>
<evidence type="ECO:0000256" key="2">
    <source>
        <dbReference type="ARBA" id="ARBA00008770"/>
    </source>
</evidence>
<evidence type="ECO:0000313" key="5">
    <source>
        <dbReference type="EMBL" id="MTH35310.1"/>
    </source>
</evidence>
<dbReference type="InterPro" id="IPR044651">
    <property type="entry name" value="OTSB-like"/>
</dbReference>
<organism evidence="5 6">
    <name type="scientific">Paracoccus limosus</name>
    <dbReference type="NCBI Taxonomy" id="913252"/>
    <lineage>
        <taxon>Bacteria</taxon>
        <taxon>Pseudomonadati</taxon>
        <taxon>Pseudomonadota</taxon>
        <taxon>Alphaproteobacteria</taxon>
        <taxon>Rhodobacterales</taxon>
        <taxon>Paracoccaceae</taxon>
        <taxon>Paracoccus</taxon>
    </lineage>
</organism>
<dbReference type="InterPro" id="IPR003337">
    <property type="entry name" value="Trehalose_PPase"/>
</dbReference>
<accession>A0A844H789</accession>
<comment type="function">
    <text evidence="4">Removes the phosphate from trehalose 6-phosphate to produce free trehalose.</text>
</comment>
<comment type="caution">
    <text evidence="5">The sequence shown here is derived from an EMBL/GenBank/DDBJ whole genome shotgun (WGS) entry which is preliminary data.</text>
</comment>
<comment type="pathway">
    <text evidence="1 4">Glycan biosynthesis; trehalose biosynthesis.</text>
</comment>
<dbReference type="Gene3D" id="3.30.70.1020">
    <property type="entry name" value="Trehalose-6-phosphate phosphatase related protein, domain 2"/>
    <property type="match status" value="1"/>
</dbReference>
<protein>
    <recommendedName>
        <fullName evidence="4">Trehalose 6-phosphate phosphatase</fullName>
        <ecNumber evidence="4">3.1.3.12</ecNumber>
    </recommendedName>
</protein>
<dbReference type="AlphaFoldDB" id="A0A844H789"/>
<sequence>MKDNAPVFDALDLDRHAFFFDFDGTLAEFTDDPADVALDARLGLDLMRLLRRTGGAVAILTGRHRAEILSHIDPAIPVAGLHGAEFPGEVLAHDPARRAQFSPLLPGLSALVAAFPGTLLEEKDAGFALHWRRAPQHEQAMIAAAERALTELGPDWVIQHGKFVAELRQSGGDKGSALRRFMAEPPFAGRLPVAFGDDLNDMPMLAAARELGGLAVAMGERDLPADHRLSGPRALAEWLERGLA</sequence>
<dbReference type="InterPro" id="IPR006379">
    <property type="entry name" value="HAD-SF_hydro_IIB"/>
</dbReference>
<dbReference type="Proteomes" id="UP000442533">
    <property type="component" value="Unassembled WGS sequence"/>
</dbReference>
<dbReference type="OrthoDB" id="9814913at2"/>
<keyword evidence="4" id="KW-0479">Metal-binding</keyword>
<dbReference type="NCBIfam" id="TIGR00685">
    <property type="entry name" value="T6PP"/>
    <property type="match status" value="1"/>
</dbReference>
<dbReference type="GO" id="GO:0004805">
    <property type="term" value="F:trehalose-phosphatase activity"/>
    <property type="evidence" value="ECO:0007669"/>
    <property type="project" value="UniProtKB-EC"/>
</dbReference>
<dbReference type="SUPFAM" id="SSF56784">
    <property type="entry name" value="HAD-like"/>
    <property type="match status" value="1"/>
</dbReference>
<dbReference type="Pfam" id="PF02358">
    <property type="entry name" value="Trehalose_PPase"/>
    <property type="match status" value="1"/>
</dbReference>
<keyword evidence="3 4" id="KW-0378">Hydrolase</keyword>
<comment type="similarity">
    <text evidence="2 4">Belongs to the trehalose phosphatase family.</text>
</comment>
<dbReference type="EC" id="3.1.3.12" evidence="4"/>
<dbReference type="NCBIfam" id="TIGR01484">
    <property type="entry name" value="HAD-SF-IIB"/>
    <property type="match status" value="1"/>
</dbReference>
<dbReference type="RefSeq" id="WP_155064861.1">
    <property type="nucleotide sequence ID" value="NZ_WMIF01000015.1"/>
</dbReference>
<reference evidence="5 6" key="1">
    <citation type="submission" date="2019-11" db="EMBL/GenBank/DDBJ databases">
        <authorList>
            <person name="Dong K."/>
        </authorList>
    </citation>
    <scope>NUCLEOTIDE SEQUENCE [LARGE SCALE GENOMIC DNA]</scope>
    <source>
        <strain evidence="5 6">JCM 17370</strain>
    </source>
</reference>
<evidence type="ECO:0000313" key="6">
    <source>
        <dbReference type="Proteomes" id="UP000442533"/>
    </source>
</evidence>
<dbReference type="UniPathway" id="UPA00299"/>
<gene>
    <name evidence="5" type="primary">otsB</name>
    <name evidence="5" type="ORF">GL279_11925</name>
</gene>
<name>A0A844H789_9RHOB</name>
<comment type="catalytic activity">
    <reaction evidence="4">
        <text>alpha,alpha-trehalose 6-phosphate + H2O = alpha,alpha-trehalose + phosphate</text>
        <dbReference type="Rhea" id="RHEA:23420"/>
        <dbReference type="ChEBI" id="CHEBI:15377"/>
        <dbReference type="ChEBI" id="CHEBI:16551"/>
        <dbReference type="ChEBI" id="CHEBI:43474"/>
        <dbReference type="ChEBI" id="CHEBI:58429"/>
        <dbReference type="EC" id="3.1.3.12"/>
    </reaction>
</comment>
<keyword evidence="6" id="KW-1185">Reference proteome</keyword>
<evidence type="ECO:0000256" key="3">
    <source>
        <dbReference type="ARBA" id="ARBA00022801"/>
    </source>
</evidence>
<comment type="cofactor">
    <cofactor evidence="4">
        <name>Mg(2+)</name>
        <dbReference type="ChEBI" id="CHEBI:18420"/>
    </cofactor>
</comment>
<dbReference type="InterPro" id="IPR036412">
    <property type="entry name" value="HAD-like_sf"/>
</dbReference>
<dbReference type="PANTHER" id="PTHR43768">
    <property type="entry name" value="TREHALOSE 6-PHOSPHATE PHOSPHATASE"/>
    <property type="match status" value="1"/>
</dbReference>
<dbReference type="Gene3D" id="3.40.50.1000">
    <property type="entry name" value="HAD superfamily/HAD-like"/>
    <property type="match status" value="1"/>
</dbReference>
<keyword evidence="4" id="KW-0460">Magnesium</keyword>
<dbReference type="PANTHER" id="PTHR43768:SF3">
    <property type="entry name" value="TREHALOSE 6-PHOSPHATE PHOSPHATASE"/>
    <property type="match status" value="1"/>
</dbReference>
<evidence type="ECO:0000256" key="4">
    <source>
        <dbReference type="RuleBase" id="RU361117"/>
    </source>
</evidence>
<evidence type="ECO:0000256" key="1">
    <source>
        <dbReference type="ARBA" id="ARBA00005199"/>
    </source>
</evidence>
<dbReference type="EMBL" id="WMIF01000015">
    <property type="protein sequence ID" value="MTH35310.1"/>
    <property type="molecule type" value="Genomic_DNA"/>
</dbReference>
<dbReference type="InterPro" id="IPR023214">
    <property type="entry name" value="HAD_sf"/>
</dbReference>
<dbReference type="GO" id="GO:0046872">
    <property type="term" value="F:metal ion binding"/>
    <property type="evidence" value="ECO:0007669"/>
    <property type="project" value="UniProtKB-KW"/>
</dbReference>
<proteinExistence type="inferred from homology"/>